<keyword evidence="1" id="KW-0812">Transmembrane</keyword>
<feature type="transmembrane region" description="Helical" evidence="1">
    <location>
        <begin position="359"/>
        <end position="379"/>
    </location>
</feature>
<gene>
    <name evidence="2" type="ORF">EEB11_15195</name>
</gene>
<feature type="transmembrane region" description="Helical" evidence="1">
    <location>
        <begin position="430"/>
        <end position="450"/>
    </location>
</feature>
<dbReference type="Gene3D" id="3.30.70.1320">
    <property type="entry name" value="Multidrug efflux transporter AcrB pore domain like"/>
    <property type="match status" value="1"/>
</dbReference>
<name>A0ABY2KIE4_9RHOB</name>
<keyword evidence="1" id="KW-0472">Membrane</keyword>
<evidence type="ECO:0000256" key="1">
    <source>
        <dbReference type="SAM" id="Phobius"/>
    </source>
</evidence>
<protein>
    <submittedName>
        <fullName evidence="2">Multidrug efflux protein</fullName>
    </submittedName>
</protein>
<feature type="transmembrane region" description="Helical" evidence="1">
    <location>
        <begin position="848"/>
        <end position="867"/>
    </location>
</feature>
<dbReference type="PANTHER" id="PTHR32063:SF28">
    <property type="entry name" value="BLR2861 PROTEIN"/>
    <property type="match status" value="1"/>
</dbReference>
<sequence>MHFSELFIRRPVLSSVLAALILFLGLAAMVNLPVRQYPEVEESVITITTVYPGAAPELIQGFVTSPIAAAVSTTENLDYVTSESRPSASVVTVQMRLGADPDIALTEVMSKVQQVRGQLPQDTEDPVIAKGTGQSFALMYLAAQNPNMTPEQLTEYLERVVRPRVTNIAGVAQMEILGAQKFAMRIWLDPLLLSARGVTASEVLAAIRSSNFLSAPGKTENEYFSYSLTLDSTIQSPDAFGALPLGQGDSGVVRLRDVARMELASGANDAIVTFAGEPGIFIGIIPAPGENQLDVAGNVIDALPGLVETLPAGMTVDLVYDSTETISASISEVFITIAEAVLIVVVVILLFLGSFRSVLMPIVTIPLSLIGVCSVMLMLGYSINLLTLLAMVLAIGLVVDDAIVVVENIHRHIDDGMTPAAASIKGMKEITGPVVAMTITLAAVLAPLAFTGGLTGALFAEFALTLAGSVIISGIVALTITPAMSARLLSHGEPGRFQRIVDRTLGGLANWYERRVSSSLDYRPVTILMVVSLLGATGFMFMNTSSELAPEEDSGALFAIMNAPRYATLDYTDAFTTEIGKRTGSIEEVQTSFSVAGMGGAANTGFYIWALKDWSERTRGQAEIQAQLQGILDAAPGLQSYVFAPPSLPGSGGGLPISMVIQSIYAPERVVEVAEEIRTRAMQSGMFIVVQNSLSFDAPQVRVTIDRDRAAQLGVAVSDIGSTLGILVGGGAVAQFDRDSNSYDVITQVPPEWRDNPERLGEFFVRSGSGVMVPLSSVVSILPTVSAASISQFNQLNSATLSGMPMIGLSTGVALAELERIADEVLPDGFFVEYSGQSRLEKSEGNTIILAFAAAIVVIYLVLAAQFESFRDPLIILMSVPMCIFGAILPLYLGAGTLNIYTQVGLITLIGLITKHGILMVEFANQQREEHGMPQRQAIVAAAKTRLRPILMTTAAMALAVVPLIIAEGAGAAARQAMGLVIFTGLLIGTIFTLFVVPAFYTLISLSDAKYLLHKRKVERQFGSDSGAAAQPH</sequence>
<dbReference type="Pfam" id="PF00873">
    <property type="entry name" value="ACR_tran"/>
    <property type="match status" value="1"/>
</dbReference>
<dbReference type="InterPro" id="IPR001036">
    <property type="entry name" value="Acrflvin-R"/>
</dbReference>
<dbReference type="SUPFAM" id="SSF82866">
    <property type="entry name" value="Multidrug efflux transporter AcrB transmembrane domain"/>
    <property type="match status" value="2"/>
</dbReference>
<reference evidence="2 3" key="1">
    <citation type="submission" date="2018-11" db="EMBL/GenBank/DDBJ databases">
        <title>Tabrizicola sp. isolated from sediment of alpine lake.</title>
        <authorList>
            <person name="Liu Z."/>
        </authorList>
    </citation>
    <scope>NUCLEOTIDE SEQUENCE [LARGE SCALE GENOMIC DNA]</scope>
    <source>
        <strain evidence="2 3">DRYC-M-16</strain>
    </source>
</reference>
<keyword evidence="1" id="KW-1133">Transmembrane helix</keyword>
<feature type="transmembrane region" description="Helical" evidence="1">
    <location>
        <begin position="900"/>
        <end position="924"/>
    </location>
</feature>
<dbReference type="SUPFAM" id="SSF82693">
    <property type="entry name" value="Multidrug efflux transporter AcrB pore domain, PN1, PN2, PC1 and PC2 subdomains"/>
    <property type="match status" value="4"/>
</dbReference>
<dbReference type="Proteomes" id="UP000297741">
    <property type="component" value="Unassembled WGS sequence"/>
</dbReference>
<dbReference type="Gene3D" id="1.20.1640.10">
    <property type="entry name" value="Multidrug efflux transporter AcrB transmembrane domain"/>
    <property type="match status" value="2"/>
</dbReference>
<dbReference type="Gene3D" id="3.30.70.1440">
    <property type="entry name" value="Multidrug efflux transporter AcrB pore domain"/>
    <property type="match status" value="1"/>
</dbReference>
<organism evidence="2 3">
    <name type="scientific">Pseudotabrizicola sediminis</name>
    <dbReference type="NCBI Taxonomy" id="2486418"/>
    <lineage>
        <taxon>Bacteria</taxon>
        <taxon>Pseudomonadati</taxon>
        <taxon>Pseudomonadota</taxon>
        <taxon>Alphaproteobacteria</taxon>
        <taxon>Rhodobacterales</taxon>
        <taxon>Paracoccaceae</taxon>
        <taxon>Pseudotabrizicola</taxon>
    </lineage>
</organism>
<feature type="transmembrane region" description="Helical" evidence="1">
    <location>
        <begin position="874"/>
        <end position="894"/>
    </location>
</feature>
<comment type="caution">
    <text evidence="2">The sequence shown here is derived from an EMBL/GenBank/DDBJ whole genome shotgun (WGS) entry which is preliminary data.</text>
</comment>
<feature type="transmembrane region" description="Helical" evidence="1">
    <location>
        <begin position="524"/>
        <end position="542"/>
    </location>
</feature>
<dbReference type="EMBL" id="RPEM01000011">
    <property type="protein sequence ID" value="TGD42118.1"/>
    <property type="molecule type" value="Genomic_DNA"/>
</dbReference>
<dbReference type="RefSeq" id="WP_135432731.1">
    <property type="nucleotide sequence ID" value="NZ_RPEM01000011.1"/>
</dbReference>
<evidence type="ECO:0000313" key="2">
    <source>
        <dbReference type="EMBL" id="TGD42118.1"/>
    </source>
</evidence>
<dbReference type="Gene3D" id="3.30.2090.10">
    <property type="entry name" value="Multidrug efflux transporter AcrB TolC docking domain, DN and DC subdomains"/>
    <property type="match status" value="2"/>
</dbReference>
<dbReference type="SUPFAM" id="SSF82714">
    <property type="entry name" value="Multidrug efflux transporter AcrB TolC docking domain, DN and DC subdomains"/>
    <property type="match status" value="2"/>
</dbReference>
<dbReference type="PRINTS" id="PR00702">
    <property type="entry name" value="ACRIFLAVINRP"/>
</dbReference>
<feature type="transmembrane region" description="Helical" evidence="1">
    <location>
        <begin position="333"/>
        <end position="352"/>
    </location>
</feature>
<feature type="transmembrane region" description="Helical" evidence="1">
    <location>
        <begin position="385"/>
        <end position="409"/>
    </location>
</feature>
<feature type="transmembrane region" description="Helical" evidence="1">
    <location>
        <begin position="945"/>
        <end position="966"/>
    </location>
</feature>
<dbReference type="PANTHER" id="PTHR32063">
    <property type="match status" value="1"/>
</dbReference>
<dbReference type="InterPro" id="IPR027463">
    <property type="entry name" value="AcrB_DN_DC_subdom"/>
</dbReference>
<accession>A0ABY2KIE4</accession>
<feature type="transmembrane region" description="Helical" evidence="1">
    <location>
        <begin position="978"/>
        <end position="1006"/>
    </location>
</feature>
<proteinExistence type="predicted"/>
<feature type="transmembrane region" description="Helical" evidence="1">
    <location>
        <begin position="456"/>
        <end position="480"/>
    </location>
</feature>
<evidence type="ECO:0000313" key="3">
    <source>
        <dbReference type="Proteomes" id="UP000297741"/>
    </source>
</evidence>
<keyword evidence="3" id="KW-1185">Reference proteome</keyword>
<dbReference type="Gene3D" id="3.30.70.1430">
    <property type="entry name" value="Multidrug efflux transporter AcrB pore domain"/>
    <property type="match status" value="2"/>
</dbReference>